<keyword evidence="2" id="KW-1185">Reference proteome</keyword>
<reference evidence="1 2" key="1">
    <citation type="submission" date="2019-08" db="EMBL/GenBank/DDBJ databases">
        <title>The genome of the soybean aphid Biotype 1, its phylome, world population structure and adaptation to the North American continent.</title>
        <authorList>
            <person name="Giordano R."/>
            <person name="Donthu R.K."/>
            <person name="Hernandez A.G."/>
            <person name="Wright C.L."/>
            <person name="Zimin A.V."/>
        </authorList>
    </citation>
    <scope>NUCLEOTIDE SEQUENCE [LARGE SCALE GENOMIC DNA]</scope>
    <source>
        <tissue evidence="1">Whole aphids</tissue>
    </source>
</reference>
<protein>
    <submittedName>
        <fullName evidence="1">Uncharacterized protein</fullName>
    </submittedName>
</protein>
<evidence type="ECO:0000313" key="1">
    <source>
        <dbReference type="EMBL" id="KAE9536923.1"/>
    </source>
</evidence>
<dbReference type="AlphaFoldDB" id="A0A6G0TQ38"/>
<proteinExistence type="predicted"/>
<dbReference type="EMBL" id="VYZN01000019">
    <property type="protein sequence ID" value="KAE9536923.1"/>
    <property type="molecule type" value="Genomic_DNA"/>
</dbReference>
<comment type="caution">
    <text evidence="1">The sequence shown here is derived from an EMBL/GenBank/DDBJ whole genome shotgun (WGS) entry which is preliminary data.</text>
</comment>
<sequence length="176" mass="20182">MQSGSREEGFLPLVIGAGGGGLAHGPFKDDRSQHGNGTNMRLPAITAPSFGENPAGLRLWCNMFVKRGLLKKDYAPTRYHIARIRNLKSKRISAYLHIKSKTSNRIRHFQVSTRYQDIQVPTLKFQKHVNLMLDHDIYGEKSRIKRIIRLSWLAGGPLFVRSRYFRIFADLLYTIE</sequence>
<gene>
    <name evidence="1" type="ORF">AGLY_006730</name>
</gene>
<evidence type="ECO:0000313" key="2">
    <source>
        <dbReference type="Proteomes" id="UP000475862"/>
    </source>
</evidence>
<name>A0A6G0TQ38_APHGL</name>
<dbReference type="Proteomes" id="UP000475862">
    <property type="component" value="Unassembled WGS sequence"/>
</dbReference>
<accession>A0A6G0TQ38</accession>
<organism evidence="1 2">
    <name type="scientific">Aphis glycines</name>
    <name type="common">Soybean aphid</name>
    <dbReference type="NCBI Taxonomy" id="307491"/>
    <lineage>
        <taxon>Eukaryota</taxon>
        <taxon>Metazoa</taxon>
        <taxon>Ecdysozoa</taxon>
        <taxon>Arthropoda</taxon>
        <taxon>Hexapoda</taxon>
        <taxon>Insecta</taxon>
        <taxon>Pterygota</taxon>
        <taxon>Neoptera</taxon>
        <taxon>Paraneoptera</taxon>
        <taxon>Hemiptera</taxon>
        <taxon>Sternorrhyncha</taxon>
        <taxon>Aphidomorpha</taxon>
        <taxon>Aphidoidea</taxon>
        <taxon>Aphididae</taxon>
        <taxon>Aphidini</taxon>
        <taxon>Aphis</taxon>
        <taxon>Aphis</taxon>
    </lineage>
</organism>